<name>I8IX14_9BACL</name>
<keyword evidence="1" id="KW-1133">Transmembrane helix</keyword>
<dbReference type="Proteomes" id="UP000004080">
    <property type="component" value="Unassembled WGS sequence"/>
</dbReference>
<dbReference type="Pfam" id="PF15604">
    <property type="entry name" value="Ntox15"/>
    <property type="match status" value="1"/>
</dbReference>
<dbReference type="EMBL" id="AKKV01000042">
    <property type="protein sequence ID" value="EIT84006.1"/>
    <property type="molecule type" value="Genomic_DNA"/>
</dbReference>
<comment type="caution">
    <text evidence="3">The sequence shown here is derived from an EMBL/GenBank/DDBJ whole genome shotgun (WGS) entry which is preliminary data.</text>
</comment>
<keyword evidence="4" id="KW-1185">Reference proteome</keyword>
<proteinExistence type="predicted"/>
<reference evidence="3 4" key="1">
    <citation type="journal article" date="2012" name="J. Bacteriol.">
        <title>Genome of Bacillus macauensis ZFHKF-1, a Long-Chain-Forming Bacterium.</title>
        <authorList>
            <person name="Cai L."/>
            <person name="Zhang T."/>
        </authorList>
    </citation>
    <scope>NUCLEOTIDE SEQUENCE [LARGE SCALE GENOMIC DNA]</scope>
    <source>
        <strain evidence="3 4">ZFHKF-1</strain>
    </source>
</reference>
<dbReference type="AlphaFoldDB" id="I8IX14"/>
<protein>
    <recommendedName>
        <fullName evidence="2">Novel toxin 15 domain-containing protein</fullName>
    </recommendedName>
</protein>
<dbReference type="OrthoDB" id="3261089at2"/>
<feature type="domain" description="Novel toxin 15" evidence="2">
    <location>
        <begin position="40"/>
        <end position="73"/>
    </location>
</feature>
<accession>I8IX14</accession>
<keyword evidence="1" id="KW-0472">Membrane</keyword>
<gene>
    <name evidence="3" type="ORF">A374_18274</name>
</gene>
<dbReference type="RefSeq" id="WP_007203722.1">
    <property type="nucleotide sequence ID" value="NZ_AKKV01000042.1"/>
</dbReference>
<organism evidence="3 4">
    <name type="scientific">Fictibacillus macauensis ZFHKF-1</name>
    <dbReference type="NCBI Taxonomy" id="1196324"/>
    <lineage>
        <taxon>Bacteria</taxon>
        <taxon>Bacillati</taxon>
        <taxon>Bacillota</taxon>
        <taxon>Bacilli</taxon>
        <taxon>Bacillales</taxon>
        <taxon>Fictibacillaceae</taxon>
        <taxon>Fictibacillus</taxon>
    </lineage>
</organism>
<evidence type="ECO:0000313" key="4">
    <source>
        <dbReference type="Proteomes" id="UP000004080"/>
    </source>
</evidence>
<evidence type="ECO:0000313" key="3">
    <source>
        <dbReference type="EMBL" id="EIT84006.1"/>
    </source>
</evidence>
<keyword evidence="1" id="KW-0812">Transmembrane</keyword>
<evidence type="ECO:0000256" key="1">
    <source>
        <dbReference type="SAM" id="Phobius"/>
    </source>
</evidence>
<feature type="transmembrane region" description="Helical" evidence="1">
    <location>
        <begin position="6"/>
        <end position="27"/>
    </location>
</feature>
<evidence type="ECO:0000259" key="2">
    <source>
        <dbReference type="Pfam" id="PF15604"/>
    </source>
</evidence>
<sequence length="85" mass="9882">MDDEVLLGYSGIFKHFFFFIQCISIRLKILQLYQTMLFEGGKSIEIGGMGQKGIDSSMGSRWRYRIVKLTHQGDVRRCIYGRNII</sequence>
<dbReference type="InterPro" id="IPR028949">
    <property type="entry name" value="Ntox15"/>
</dbReference>